<feature type="domain" description="CS" evidence="5">
    <location>
        <begin position="47"/>
        <end position="156"/>
    </location>
</feature>
<dbReference type="GO" id="GO:0008757">
    <property type="term" value="F:S-adenosylmethionine-dependent methyltransferase activity"/>
    <property type="evidence" value="ECO:0007669"/>
    <property type="project" value="InterPro"/>
</dbReference>
<dbReference type="SUPFAM" id="SSF49764">
    <property type="entry name" value="HSP20-like chaperones"/>
    <property type="match status" value="1"/>
</dbReference>
<dbReference type="Proteomes" id="UP000807342">
    <property type="component" value="Unassembled WGS sequence"/>
</dbReference>
<comment type="caution">
    <text evidence="6">The sequence shown here is derived from an EMBL/GenBank/DDBJ whole genome shotgun (WGS) entry which is preliminary data.</text>
</comment>
<dbReference type="CDD" id="cd06464">
    <property type="entry name" value="ACD_sHsps-like"/>
    <property type="match status" value="1"/>
</dbReference>
<dbReference type="InterPro" id="IPR029063">
    <property type="entry name" value="SAM-dependent_MTases_sf"/>
</dbReference>
<dbReference type="Pfam" id="PF07942">
    <property type="entry name" value="CARME"/>
    <property type="match status" value="1"/>
</dbReference>
<dbReference type="OrthoDB" id="978at2759"/>
<feature type="transmembrane region" description="Helical" evidence="3">
    <location>
        <begin position="158"/>
        <end position="176"/>
    </location>
</feature>
<dbReference type="InterPro" id="IPR007052">
    <property type="entry name" value="CS_dom"/>
</dbReference>
<dbReference type="PANTHER" id="PTHR12303:SF13">
    <property type="match status" value="1"/>
</dbReference>
<organism evidence="6 7">
    <name type="scientific">Macrolepiota fuliginosa MF-IS2</name>
    <dbReference type="NCBI Taxonomy" id="1400762"/>
    <lineage>
        <taxon>Eukaryota</taxon>
        <taxon>Fungi</taxon>
        <taxon>Dikarya</taxon>
        <taxon>Basidiomycota</taxon>
        <taxon>Agaricomycotina</taxon>
        <taxon>Agaricomycetes</taxon>
        <taxon>Agaricomycetidae</taxon>
        <taxon>Agaricales</taxon>
        <taxon>Agaricineae</taxon>
        <taxon>Agaricaceae</taxon>
        <taxon>Macrolepiota</taxon>
    </lineage>
</organism>
<name>A0A9P5X6M3_9AGAR</name>
<dbReference type="InterPro" id="IPR008978">
    <property type="entry name" value="HSP20-like_chaperone"/>
</dbReference>
<proteinExistence type="inferred from homology"/>
<dbReference type="Pfam" id="PF00011">
    <property type="entry name" value="HSP20"/>
    <property type="match status" value="1"/>
</dbReference>
<dbReference type="Gene3D" id="2.60.40.790">
    <property type="match status" value="1"/>
</dbReference>
<protein>
    <submittedName>
        <fullName evidence="6">N2227-domain-containing protein</fullName>
    </submittedName>
</protein>
<evidence type="ECO:0000259" key="4">
    <source>
        <dbReference type="PROSITE" id="PS01031"/>
    </source>
</evidence>
<dbReference type="AlphaFoldDB" id="A0A9P5X6M3"/>
<dbReference type="SMART" id="SM01296">
    <property type="entry name" value="N2227"/>
    <property type="match status" value="1"/>
</dbReference>
<feature type="domain" description="SHSP" evidence="4">
    <location>
        <begin position="43"/>
        <end position="158"/>
    </location>
</feature>
<dbReference type="SUPFAM" id="SSF53335">
    <property type="entry name" value="S-adenosyl-L-methionine-dependent methyltransferases"/>
    <property type="match status" value="1"/>
</dbReference>
<keyword evidence="3" id="KW-0472">Membrane</keyword>
<keyword evidence="7" id="KW-1185">Reference proteome</keyword>
<dbReference type="InterPro" id="IPR012901">
    <property type="entry name" value="CARME"/>
</dbReference>
<dbReference type="Gene3D" id="3.40.50.150">
    <property type="entry name" value="Vaccinia Virus protein VP39"/>
    <property type="match status" value="1"/>
</dbReference>
<evidence type="ECO:0000313" key="6">
    <source>
        <dbReference type="EMBL" id="KAF9445487.1"/>
    </source>
</evidence>
<keyword evidence="3" id="KW-0812">Transmembrane</keyword>
<evidence type="ECO:0000256" key="2">
    <source>
        <dbReference type="RuleBase" id="RU003616"/>
    </source>
</evidence>
<dbReference type="PANTHER" id="PTHR12303">
    <property type="entry name" value="CARNOSINE N-METHYLTRANSFERASE"/>
    <property type="match status" value="1"/>
</dbReference>
<keyword evidence="3" id="KW-1133">Transmembrane helix</keyword>
<dbReference type="PROSITE" id="PS51203">
    <property type="entry name" value="CS"/>
    <property type="match status" value="1"/>
</dbReference>
<dbReference type="PROSITE" id="PS01031">
    <property type="entry name" value="SHSP"/>
    <property type="match status" value="1"/>
</dbReference>
<reference evidence="6" key="1">
    <citation type="submission" date="2020-11" db="EMBL/GenBank/DDBJ databases">
        <authorList>
            <consortium name="DOE Joint Genome Institute"/>
            <person name="Ahrendt S."/>
            <person name="Riley R."/>
            <person name="Andreopoulos W."/>
            <person name="Labutti K."/>
            <person name="Pangilinan J."/>
            <person name="Ruiz-Duenas F.J."/>
            <person name="Barrasa J.M."/>
            <person name="Sanchez-Garcia M."/>
            <person name="Camarero S."/>
            <person name="Miyauchi S."/>
            <person name="Serrano A."/>
            <person name="Linde D."/>
            <person name="Babiker R."/>
            <person name="Drula E."/>
            <person name="Ayuso-Fernandez I."/>
            <person name="Pacheco R."/>
            <person name="Padilla G."/>
            <person name="Ferreira P."/>
            <person name="Barriuso J."/>
            <person name="Kellner H."/>
            <person name="Castanera R."/>
            <person name="Alfaro M."/>
            <person name="Ramirez L."/>
            <person name="Pisabarro A.G."/>
            <person name="Kuo A."/>
            <person name="Tritt A."/>
            <person name="Lipzen A."/>
            <person name="He G."/>
            <person name="Yan M."/>
            <person name="Ng V."/>
            <person name="Cullen D."/>
            <person name="Martin F."/>
            <person name="Rosso M.-N."/>
            <person name="Henrissat B."/>
            <person name="Hibbett D."/>
            <person name="Martinez A.T."/>
            <person name="Grigoriev I.V."/>
        </authorList>
    </citation>
    <scope>NUCLEOTIDE SEQUENCE</scope>
    <source>
        <strain evidence="6">MF-IS2</strain>
    </source>
</reference>
<dbReference type="InterPro" id="IPR002068">
    <property type="entry name" value="A-crystallin/Hsp20_dom"/>
</dbReference>
<dbReference type="EMBL" id="MU151298">
    <property type="protein sequence ID" value="KAF9445487.1"/>
    <property type="molecule type" value="Genomic_DNA"/>
</dbReference>
<comment type="similarity">
    <text evidence="1 2">Belongs to the small heat shock protein (HSP20) family.</text>
</comment>
<evidence type="ECO:0000256" key="3">
    <source>
        <dbReference type="SAM" id="Phobius"/>
    </source>
</evidence>
<evidence type="ECO:0000256" key="1">
    <source>
        <dbReference type="PROSITE-ProRule" id="PRU00285"/>
    </source>
</evidence>
<sequence>MTTTFFYNSLYNFDHLVSDALLPHIIRTYSTSETNNCEPFARGAVQTIQPRMDLHEDSEKNVVTAIFELPGVKKEDVSLDIHSGRLTVSAKNKISTEHQADGYAIRKRRYGKYSRTLQLPQGVKDEEIKASLENGLLVVTFPKTTLEQAPKRIRLNSWTFDILLAILFPLFLLLVGRKFLPPFPWSDIRQILTGFHLINTSPFSLQRALSSYSRYATLANQEVSSMERSYASIGRKHKHLGFRIGYPAKFNRLKEAVKQNAKLTTSIAALATREFGLDENSCSDVNFADLARVREALKHFVRDWSEEGMSEREKIFRPIFQVLNQVPPSERPTMRILVPGSGLGRLAWEISQLGFITRAVEFSYFMTLAMRFLFSPDSTATANEHRIQPFAHWFSHQRSNESLFRTVSFPDVLPRFTSNLELLEDDFLKVPVPPQDPKRQSGKLTSGSTAPGYDFIVTLFFIDTSVNVFSTIEKIYHLLQPGGIWINLGPLLWPGGAQAKAELSLEEVMHVVKEIGFIVQQEGGPDDVRSPRTVECEYTSDKNAMMSWVYRAEFWVAMKPL</sequence>
<accession>A0A9P5X6M3</accession>
<evidence type="ECO:0000313" key="7">
    <source>
        <dbReference type="Proteomes" id="UP000807342"/>
    </source>
</evidence>
<evidence type="ECO:0000259" key="5">
    <source>
        <dbReference type="PROSITE" id="PS51203"/>
    </source>
</evidence>
<gene>
    <name evidence="6" type="ORF">P691DRAFT_785130</name>
</gene>